<accession>A0ABM7VLA3</accession>
<feature type="compositionally biased region" description="Acidic residues" evidence="1">
    <location>
        <begin position="333"/>
        <end position="346"/>
    </location>
</feature>
<feature type="compositionally biased region" description="Acidic residues" evidence="1">
    <location>
        <begin position="310"/>
        <end position="325"/>
    </location>
</feature>
<dbReference type="Proteomes" id="UP001354989">
    <property type="component" value="Plasmid pPP3"/>
</dbReference>
<gene>
    <name evidence="2" type="ORF">PEPS_40530</name>
</gene>
<protein>
    <submittedName>
        <fullName evidence="2">Uncharacterized protein</fullName>
    </submittedName>
</protein>
<keyword evidence="2" id="KW-0614">Plasmid</keyword>
<geneLocation type="plasmid" evidence="2 3">
    <name>pPP3</name>
</geneLocation>
<feature type="region of interest" description="Disordered" evidence="1">
    <location>
        <begin position="372"/>
        <end position="392"/>
    </location>
</feature>
<evidence type="ECO:0000256" key="1">
    <source>
        <dbReference type="SAM" id="MobiDB-lite"/>
    </source>
</evidence>
<reference evidence="2 3" key="1">
    <citation type="submission" date="2021-12" db="EMBL/GenBank/DDBJ databases">
        <title>Genome sequencing of bacteria with rrn-lacking chromosome and rrn-plasmid.</title>
        <authorList>
            <person name="Anda M."/>
            <person name="Iwasaki W."/>
        </authorList>
    </citation>
    <scope>NUCLEOTIDE SEQUENCE [LARGE SCALE GENOMIC DNA]</scope>
    <source>
        <strain evidence="2 3">NBRC 101262</strain>
        <plasmid evidence="2 3">pPP3</plasmid>
    </source>
</reference>
<sequence>MGVDPSQLTKIQRVVPTGGFRKFCHNLTFGLSSRKEEIETFTAVAILEQLKLGLQRVQVNNIIRLSHDDIDFYLDREGKEDDFDEAFENYDMRIDQSMAKFFKQLFLVLEHSHGSFNYIIEVTINRTHDVGTFPIEVKVDGFIKEFKAANGATSAQMRKRMETIFQTQESYNQFVEGKRVEFESFVKELKSTLAMFIRVDEIAVSFSQKMIVPEEEDVPSAAGSSYQHYDQYYGFSDALFYAMLWSGMSRSHNIHIHNTYVVNHDGYEMGYLDGVEAGDIALFDYGLTTQERMEAFHEQNMEHEQHDFDDHDFDGNDYDYSDGGDNDYSQYQDQEEQGSFLEDDSSDNEGSFFDFGSNDDASDDSGSFFDFFSDSSDSDGDSGGGGLFDFFDSGSSDDGGSFFDFGGDDSDSDGGGFFD</sequence>
<feature type="region of interest" description="Disordered" evidence="1">
    <location>
        <begin position="301"/>
        <end position="346"/>
    </location>
</feature>
<organism evidence="2 3">
    <name type="scientific">Persicobacter psychrovividus</name>
    <dbReference type="NCBI Taxonomy" id="387638"/>
    <lineage>
        <taxon>Bacteria</taxon>
        <taxon>Pseudomonadati</taxon>
        <taxon>Bacteroidota</taxon>
        <taxon>Cytophagia</taxon>
        <taxon>Cytophagales</taxon>
        <taxon>Persicobacteraceae</taxon>
        <taxon>Persicobacter</taxon>
    </lineage>
</organism>
<proteinExistence type="predicted"/>
<keyword evidence="3" id="KW-1185">Reference proteome</keyword>
<dbReference type="EMBL" id="AP025295">
    <property type="protein sequence ID" value="BDD01773.1"/>
    <property type="molecule type" value="Genomic_DNA"/>
</dbReference>
<name>A0ABM7VLA3_9BACT</name>
<evidence type="ECO:0000313" key="3">
    <source>
        <dbReference type="Proteomes" id="UP001354989"/>
    </source>
</evidence>
<evidence type="ECO:0000313" key="2">
    <source>
        <dbReference type="EMBL" id="BDD01773.1"/>
    </source>
</evidence>